<proteinExistence type="predicted"/>
<comment type="subcellular location">
    <subcellularLocation>
        <location evidence="1">Membrane</location>
        <topology evidence="1">Multi-pass membrane protein</topology>
    </subcellularLocation>
</comment>
<feature type="transmembrane region" description="Helical" evidence="5">
    <location>
        <begin position="39"/>
        <end position="56"/>
    </location>
</feature>
<gene>
    <name evidence="7" type="ORF">LX81_00985</name>
</gene>
<dbReference type="GO" id="GO:0016020">
    <property type="term" value="C:membrane"/>
    <property type="evidence" value="ECO:0007669"/>
    <property type="project" value="UniProtKB-SubCell"/>
</dbReference>
<feature type="domain" description="NnrU" evidence="6">
    <location>
        <begin position="3"/>
        <end position="183"/>
    </location>
</feature>
<evidence type="ECO:0000256" key="1">
    <source>
        <dbReference type="ARBA" id="ARBA00004141"/>
    </source>
</evidence>
<reference evidence="7 8" key="1">
    <citation type="submission" date="2018-06" db="EMBL/GenBank/DDBJ databases">
        <title>Genomic Encyclopedia of Archaeal and Bacterial Type Strains, Phase II (KMG-II): from individual species to whole genera.</title>
        <authorList>
            <person name="Goeker M."/>
        </authorList>
    </citation>
    <scope>NUCLEOTIDE SEQUENCE [LARGE SCALE GENOMIC DNA]</scope>
    <source>
        <strain evidence="7 8">DSM 22009</strain>
    </source>
</reference>
<sequence>MILLLLGLALWIGAHVFKRVAPAARGAMQDRLGNASKGLFAVLLVLSVVLMVWGYRGAPYIAVWTPPVWTVHLNNTLMYVAIFVFGLSHSKSSLRARTRHPQLWGFSIWAVAHLLVNGDLASILLFGVLLLWAFAEMALINAQEGDYVPYQGGSKKGTVRLALIALVLYAVITAIHAWLGVWPFPG</sequence>
<dbReference type="Proteomes" id="UP000248916">
    <property type="component" value="Unassembled WGS sequence"/>
</dbReference>
<evidence type="ECO:0000256" key="3">
    <source>
        <dbReference type="ARBA" id="ARBA00022989"/>
    </source>
</evidence>
<keyword evidence="3 5" id="KW-1133">Transmembrane helix</keyword>
<dbReference type="AlphaFoldDB" id="A0A2W7ND95"/>
<keyword evidence="2 5" id="KW-0812">Transmembrane</keyword>
<keyword evidence="8" id="KW-1185">Reference proteome</keyword>
<dbReference type="InterPro" id="IPR009915">
    <property type="entry name" value="NnrU_dom"/>
</dbReference>
<evidence type="ECO:0000313" key="7">
    <source>
        <dbReference type="EMBL" id="PZX18355.1"/>
    </source>
</evidence>
<organism evidence="7 8">
    <name type="scientific">Palleronia aestuarii</name>
    <dbReference type="NCBI Taxonomy" id="568105"/>
    <lineage>
        <taxon>Bacteria</taxon>
        <taxon>Pseudomonadati</taxon>
        <taxon>Pseudomonadota</taxon>
        <taxon>Alphaproteobacteria</taxon>
        <taxon>Rhodobacterales</taxon>
        <taxon>Roseobacteraceae</taxon>
        <taxon>Palleronia</taxon>
    </lineage>
</organism>
<dbReference type="RefSeq" id="WP_111536165.1">
    <property type="nucleotide sequence ID" value="NZ_QKZL01000003.1"/>
</dbReference>
<name>A0A2W7ND95_9RHOB</name>
<evidence type="ECO:0000256" key="4">
    <source>
        <dbReference type="ARBA" id="ARBA00023136"/>
    </source>
</evidence>
<evidence type="ECO:0000313" key="8">
    <source>
        <dbReference type="Proteomes" id="UP000248916"/>
    </source>
</evidence>
<evidence type="ECO:0000259" key="6">
    <source>
        <dbReference type="Pfam" id="PF07298"/>
    </source>
</evidence>
<dbReference type="EMBL" id="QKZL01000003">
    <property type="protein sequence ID" value="PZX18355.1"/>
    <property type="molecule type" value="Genomic_DNA"/>
</dbReference>
<dbReference type="OrthoDB" id="5293641at2"/>
<evidence type="ECO:0000256" key="5">
    <source>
        <dbReference type="SAM" id="Phobius"/>
    </source>
</evidence>
<accession>A0A2W7ND95</accession>
<feature type="transmembrane region" description="Helical" evidence="5">
    <location>
        <begin position="161"/>
        <end position="181"/>
    </location>
</feature>
<keyword evidence="4 5" id="KW-0472">Membrane</keyword>
<protein>
    <submittedName>
        <fullName evidence="7">NnrU protein</fullName>
    </submittedName>
</protein>
<evidence type="ECO:0000256" key="2">
    <source>
        <dbReference type="ARBA" id="ARBA00022692"/>
    </source>
</evidence>
<feature type="transmembrane region" description="Helical" evidence="5">
    <location>
        <begin position="108"/>
        <end position="134"/>
    </location>
</feature>
<dbReference type="Pfam" id="PF07298">
    <property type="entry name" value="NnrU"/>
    <property type="match status" value="1"/>
</dbReference>
<feature type="transmembrane region" description="Helical" evidence="5">
    <location>
        <begin position="68"/>
        <end position="88"/>
    </location>
</feature>
<comment type="caution">
    <text evidence="7">The sequence shown here is derived from an EMBL/GenBank/DDBJ whole genome shotgun (WGS) entry which is preliminary data.</text>
</comment>